<keyword evidence="3" id="KW-1185">Reference proteome</keyword>
<evidence type="ECO:0000313" key="3">
    <source>
        <dbReference type="Proteomes" id="UP001084650"/>
    </source>
</evidence>
<comment type="caution">
    <text evidence="2">The sequence shown here is derived from an EMBL/GenBank/DDBJ whole genome shotgun (WGS) entry which is preliminary data.</text>
</comment>
<proteinExistence type="predicted"/>
<gene>
    <name evidence="2" type="ORF">OY187_17060</name>
</gene>
<protein>
    <submittedName>
        <fullName evidence="2">Uncharacterized protein</fullName>
    </submittedName>
</protein>
<keyword evidence="1" id="KW-0812">Transmembrane</keyword>
<sequence>MRALRFAALAFAALALAAGGLQLLAYASSGWVRHLIVGVFACAVGISVAVAVVAAALRSRRDRPSR</sequence>
<feature type="transmembrane region" description="Helical" evidence="1">
    <location>
        <begin position="35"/>
        <end position="57"/>
    </location>
</feature>
<evidence type="ECO:0000256" key="1">
    <source>
        <dbReference type="SAM" id="Phobius"/>
    </source>
</evidence>
<accession>A0ABT4HHT2</accession>
<keyword evidence="1" id="KW-0472">Membrane</keyword>
<dbReference type="Proteomes" id="UP001084650">
    <property type="component" value="Unassembled WGS sequence"/>
</dbReference>
<evidence type="ECO:0000313" key="2">
    <source>
        <dbReference type="EMBL" id="MCZ0729766.1"/>
    </source>
</evidence>
<reference evidence="2" key="1">
    <citation type="submission" date="2022-12" db="EMBL/GenBank/DDBJ databases">
        <title>Whole genome sequence of Mycolicibacterium iranicum strain SBH312.</title>
        <authorList>
            <person name="Jani J."/>
            <person name="Arifin Mustapha Z."/>
            <person name="Ahmed K."/>
            <person name="Kai Ling C."/>
        </authorList>
    </citation>
    <scope>NUCLEOTIDE SEQUENCE</scope>
    <source>
        <strain evidence="2">SBH312</strain>
    </source>
</reference>
<dbReference type="RefSeq" id="WP_268786663.1">
    <property type="nucleotide sequence ID" value="NZ_JAPQYE010000007.1"/>
</dbReference>
<organism evidence="2 3">
    <name type="scientific">Mycolicibacterium iranicum</name>
    <name type="common">Mycobacterium iranicum</name>
    <dbReference type="NCBI Taxonomy" id="912594"/>
    <lineage>
        <taxon>Bacteria</taxon>
        <taxon>Bacillati</taxon>
        <taxon>Actinomycetota</taxon>
        <taxon>Actinomycetes</taxon>
        <taxon>Mycobacteriales</taxon>
        <taxon>Mycobacteriaceae</taxon>
        <taxon>Mycolicibacterium</taxon>
    </lineage>
</organism>
<keyword evidence="1" id="KW-1133">Transmembrane helix</keyword>
<dbReference type="EMBL" id="JAPQYE010000007">
    <property type="protein sequence ID" value="MCZ0729766.1"/>
    <property type="molecule type" value="Genomic_DNA"/>
</dbReference>
<name>A0ABT4HHT2_MYCIR</name>